<gene>
    <name evidence="7" type="primary">yjhB</name>
    <name evidence="7" type="ORF">GCM10011425_25630</name>
</gene>
<evidence type="ECO:0000259" key="6">
    <source>
        <dbReference type="PROSITE" id="PS50850"/>
    </source>
</evidence>
<dbReference type="Pfam" id="PF07690">
    <property type="entry name" value="MFS_1"/>
    <property type="match status" value="1"/>
</dbReference>
<reference evidence="7" key="1">
    <citation type="journal article" date="2014" name="Int. J. Syst. Evol. Microbiol.">
        <title>Complete genome sequence of Corynebacterium casei LMG S-19264T (=DSM 44701T), isolated from a smear-ripened cheese.</title>
        <authorList>
            <consortium name="US DOE Joint Genome Institute (JGI-PGF)"/>
            <person name="Walter F."/>
            <person name="Albersmeier A."/>
            <person name="Kalinowski J."/>
            <person name="Ruckert C."/>
        </authorList>
    </citation>
    <scope>NUCLEOTIDE SEQUENCE</scope>
    <source>
        <strain evidence="7">CCM 8711</strain>
    </source>
</reference>
<evidence type="ECO:0000313" key="7">
    <source>
        <dbReference type="EMBL" id="GGI51351.1"/>
    </source>
</evidence>
<evidence type="ECO:0000256" key="4">
    <source>
        <dbReference type="ARBA" id="ARBA00023136"/>
    </source>
</evidence>
<feature type="transmembrane region" description="Helical" evidence="5">
    <location>
        <begin position="312"/>
        <end position="335"/>
    </location>
</feature>
<feature type="transmembrane region" description="Helical" evidence="5">
    <location>
        <begin position="381"/>
        <end position="401"/>
    </location>
</feature>
<comment type="subcellular location">
    <subcellularLocation>
        <location evidence="1">Membrane</location>
        <topology evidence="1">Multi-pass membrane protein</topology>
    </subcellularLocation>
</comment>
<dbReference type="InterPro" id="IPR036259">
    <property type="entry name" value="MFS_trans_sf"/>
</dbReference>
<organism evidence="7 8">
    <name type="scientific">Mucilaginibacter galii</name>
    <dbReference type="NCBI Taxonomy" id="2005073"/>
    <lineage>
        <taxon>Bacteria</taxon>
        <taxon>Pseudomonadati</taxon>
        <taxon>Bacteroidota</taxon>
        <taxon>Sphingobacteriia</taxon>
        <taxon>Sphingobacteriales</taxon>
        <taxon>Sphingobacteriaceae</taxon>
        <taxon>Mucilaginibacter</taxon>
    </lineage>
</organism>
<evidence type="ECO:0000256" key="1">
    <source>
        <dbReference type="ARBA" id="ARBA00004141"/>
    </source>
</evidence>
<feature type="transmembrane region" description="Helical" evidence="5">
    <location>
        <begin position="287"/>
        <end position="306"/>
    </location>
</feature>
<name>A0A917N1X2_9SPHI</name>
<evidence type="ECO:0000256" key="3">
    <source>
        <dbReference type="ARBA" id="ARBA00022989"/>
    </source>
</evidence>
<sequence length="433" mass="47181">MTLSNTTTPKAKNVIFLVIVASLGYFVDIYDLLIFSIVRVKSLHDIGVSDADMRTKGEFIINMQMFGLLLGGILWGIIGDKLGRIKVLFGSILLYSLANFANGMATSYNMYALVRFVAGIGLAGELGAGITLVSETMSKEKRGYGTMIVAVVGLLGAAAAATVAQYGWQKAYFIGGGLGVLLLLLRVGTFESGMFKQAEQSNVAKGNFMMLFNDRKRFVKYLCCILIGMPLWFVVGILITQSPEIGRELGALQPLSAGTGIMYTYIGLSVGDMFAGLFAQLTKSRRLTMLVFQLMSVVSVLVYLNAHGISQGQFIGICLFIGFFIGYWATFVTIASEQFGTNIRATVTTTVPNFVRGALIPITLGYEYFVKYFTARGYTNSIILSAYIMMAIVTIISLIALSRLKESFGKDLNYVEHNDGETGRLNVASEMNV</sequence>
<feature type="transmembrane region" description="Helical" evidence="5">
    <location>
        <begin position="260"/>
        <end position="280"/>
    </location>
</feature>
<dbReference type="InterPro" id="IPR020846">
    <property type="entry name" value="MFS_dom"/>
</dbReference>
<reference evidence="7" key="2">
    <citation type="submission" date="2020-09" db="EMBL/GenBank/DDBJ databases">
        <authorList>
            <person name="Sun Q."/>
            <person name="Sedlacek I."/>
        </authorList>
    </citation>
    <scope>NUCLEOTIDE SEQUENCE</scope>
    <source>
        <strain evidence="7">CCM 8711</strain>
    </source>
</reference>
<dbReference type="GO" id="GO:0005886">
    <property type="term" value="C:plasma membrane"/>
    <property type="evidence" value="ECO:0007669"/>
    <property type="project" value="TreeGrafter"/>
</dbReference>
<dbReference type="SUPFAM" id="SSF103473">
    <property type="entry name" value="MFS general substrate transporter"/>
    <property type="match status" value="1"/>
</dbReference>
<feature type="transmembrane region" description="Helical" evidence="5">
    <location>
        <begin position="14"/>
        <end position="39"/>
    </location>
</feature>
<accession>A0A917N1X2</accession>
<dbReference type="PANTHER" id="PTHR23508">
    <property type="entry name" value="CARBOXYLIC ACID TRANSPORTER PROTEIN HOMOLOG"/>
    <property type="match status" value="1"/>
</dbReference>
<dbReference type="EMBL" id="BMDO01000007">
    <property type="protein sequence ID" value="GGI51351.1"/>
    <property type="molecule type" value="Genomic_DNA"/>
</dbReference>
<dbReference type="PROSITE" id="PS50850">
    <property type="entry name" value="MFS"/>
    <property type="match status" value="1"/>
</dbReference>
<feature type="transmembrane region" description="Helical" evidence="5">
    <location>
        <begin position="85"/>
        <end position="105"/>
    </location>
</feature>
<dbReference type="PANTHER" id="PTHR23508:SF10">
    <property type="entry name" value="CARBOXYLIC ACID TRANSPORTER PROTEIN HOMOLOG"/>
    <property type="match status" value="1"/>
</dbReference>
<keyword evidence="3 5" id="KW-1133">Transmembrane helix</keyword>
<dbReference type="InterPro" id="IPR011701">
    <property type="entry name" value="MFS"/>
</dbReference>
<evidence type="ECO:0000313" key="8">
    <source>
        <dbReference type="Proteomes" id="UP000662074"/>
    </source>
</evidence>
<dbReference type="RefSeq" id="WP_188417350.1">
    <property type="nucleotide sequence ID" value="NZ_BMDO01000007.1"/>
</dbReference>
<dbReference type="Proteomes" id="UP000662074">
    <property type="component" value="Unassembled WGS sequence"/>
</dbReference>
<protein>
    <submittedName>
        <fullName evidence="7">MFS transporter</fullName>
    </submittedName>
</protein>
<keyword evidence="2 5" id="KW-0812">Transmembrane</keyword>
<feature type="domain" description="Major facilitator superfamily (MFS) profile" evidence="6">
    <location>
        <begin position="17"/>
        <end position="409"/>
    </location>
</feature>
<feature type="transmembrane region" description="Helical" evidence="5">
    <location>
        <begin position="59"/>
        <end position="78"/>
    </location>
</feature>
<dbReference type="GO" id="GO:0046943">
    <property type="term" value="F:carboxylic acid transmembrane transporter activity"/>
    <property type="evidence" value="ECO:0007669"/>
    <property type="project" value="TreeGrafter"/>
</dbReference>
<feature type="transmembrane region" description="Helical" evidence="5">
    <location>
        <begin position="111"/>
        <end position="132"/>
    </location>
</feature>
<keyword evidence="8" id="KW-1185">Reference proteome</keyword>
<feature type="transmembrane region" description="Helical" evidence="5">
    <location>
        <begin position="171"/>
        <end position="188"/>
    </location>
</feature>
<dbReference type="AlphaFoldDB" id="A0A917N1X2"/>
<dbReference type="Gene3D" id="1.20.1250.20">
    <property type="entry name" value="MFS general substrate transporter like domains"/>
    <property type="match status" value="2"/>
</dbReference>
<comment type="caution">
    <text evidence="7">The sequence shown here is derived from an EMBL/GenBank/DDBJ whole genome shotgun (WGS) entry which is preliminary data.</text>
</comment>
<proteinExistence type="predicted"/>
<keyword evidence="4 5" id="KW-0472">Membrane</keyword>
<evidence type="ECO:0000256" key="2">
    <source>
        <dbReference type="ARBA" id="ARBA00022692"/>
    </source>
</evidence>
<feature type="transmembrane region" description="Helical" evidence="5">
    <location>
        <begin position="218"/>
        <end position="240"/>
    </location>
</feature>
<evidence type="ECO:0000256" key="5">
    <source>
        <dbReference type="SAM" id="Phobius"/>
    </source>
</evidence>
<feature type="transmembrane region" description="Helical" evidence="5">
    <location>
        <begin position="144"/>
        <end position="165"/>
    </location>
</feature>